<evidence type="ECO:0000313" key="1">
    <source>
        <dbReference type="EMBL" id="SMP17010.1"/>
    </source>
</evidence>
<organism evidence="1 2">
    <name type="scientific">Roseibium denhamense</name>
    <dbReference type="NCBI Taxonomy" id="76305"/>
    <lineage>
        <taxon>Bacteria</taxon>
        <taxon>Pseudomonadati</taxon>
        <taxon>Pseudomonadota</taxon>
        <taxon>Alphaproteobacteria</taxon>
        <taxon>Hyphomicrobiales</taxon>
        <taxon>Stappiaceae</taxon>
        <taxon>Roseibium</taxon>
    </lineage>
</organism>
<evidence type="ECO:0000313" key="2">
    <source>
        <dbReference type="Proteomes" id="UP001157914"/>
    </source>
</evidence>
<accession>A0ABY1NSE5</accession>
<name>A0ABY1NSE5_9HYPH</name>
<sequence length="105" mass="11490">MSTPCLELVIYKIKDAEKARAARRAAQELVKTYDGFLSWTAYDACEEAGLVADAVLWRDIDCAKRAGDRVMKHPVFAGLMAEVDGMVSMAQYQADRTVTSDAVAA</sequence>
<proteinExistence type="predicted"/>
<comment type="caution">
    <text evidence="1">The sequence shown here is derived from an EMBL/GenBank/DDBJ whole genome shotgun (WGS) entry which is preliminary data.</text>
</comment>
<dbReference type="RefSeq" id="WP_155189112.1">
    <property type="nucleotide sequence ID" value="NZ_BAAAEA010000003.1"/>
</dbReference>
<evidence type="ECO:0008006" key="3">
    <source>
        <dbReference type="Google" id="ProtNLM"/>
    </source>
</evidence>
<reference evidence="1 2" key="1">
    <citation type="submission" date="2017-05" db="EMBL/GenBank/DDBJ databases">
        <authorList>
            <person name="Varghese N."/>
            <person name="Submissions S."/>
        </authorList>
    </citation>
    <scope>NUCLEOTIDE SEQUENCE [LARGE SCALE GENOMIC DNA]</scope>
    <source>
        <strain evidence="1 2">DSM 15949</strain>
    </source>
</reference>
<keyword evidence="2" id="KW-1185">Reference proteome</keyword>
<gene>
    <name evidence="1" type="ORF">SAMN06265374_1768</name>
</gene>
<protein>
    <recommendedName>
        <fullName evidence="3">Antibiotic biosynthesis monooxygenase</fullName>
    </recommendedName>
</protein>
<dbReference type="Proteomes" id="UP001157914">
    <property type="component" value="Unassembled WGS sequence"/>
</dbReference>
<dbReference type="EMBL" id="FXTT01000002">
    <property type="protein sequence ID" value="SMP17010.1"/>
    <property type="molecule type" value="Genomic_DNA"/>
</dbReference>